<organism evidence="5 6">
    <name type="scientific">Thermoflexus hugenholtzii JAD2</name>
    <dbReference type="NCBI Taxonomy" id="877466"/>
    <lineage>
        <taxon>Bacteria</taxon>
        <taxon>Bacillati</taxon>
        <taxon>Chloroflexota</taxon>
        <taxon>Thermoflexia</taxon>
        <taxon>Thermoflexales</taxon>
        <taxon>Thermoflexaceae</taxon>
        <taxon>Thermoflexus</taxon>
    </lineage>
</organism>
<dbReference type="InterPro" id="IPR008928">
    <property type="entry name" value="6-hairpin_glycosidase_sf"/>
</dbReference>
<sequence>MAFPMGWEEPRSPFCRLLKDRIDLHHVPFSERSSRMMVFAEDLRPGVPGLFIKLAERWEKQQEKFGDYRQRRPIVERMVFIGPDGEPLPASFTAYPHAVFFHTPRGTIGMTFNDPEALYFSLPPEPIGFQFVAQAETARADRRGGILRGVRNLAYTTNARLRLNQIESAGPGLFRVTFLVEPTPDAAVLLNITPRLGFNRSLRPALPVFQEAEARWHEWFAAAPPVHEALAPQYYYAWWVMRAGLISPRFYMTREGMTPSKIHYVGVWQWDACFHALAYRYVDLKLAEDQIRLILDHQREDGMIPDAVHDEGRVTHLPLPVDADVTKPPITAWAAWKLYEMGGDRDFLDEIYEPLVRWNQWWFERNDDDRDGLCQYNHPYSSGWDDSPVWDEGMPVESPDLNTYLVIQMEHLACIAEVIGETEDAARWRAEAEALTRRMIAAMWDGEAGLFWPLRREQPVRIKTPLSLYPLLTGRLPRPIVERLVAHLQDPHAFWPRYPIPTVALDDPHYNPEQMWRGPTWLNINRLFIEGLLRCGYPELARELRRRTLRLAMGHRDLYEYYHPETGGRPPRAAPIFGWTSAVFIELAIEASREPDLEL</sequence>
<evidence type="ECO:0000256" key="1">
    <source>
        <dbReference type="ARBA" id="ARBA00010833"/>
    </source>
</evidence>
<proteinExistence type="inferred from homology"/>
<dbReference type="InterPro" id="IPR054491">
    <property type="entry name" value="MGH1-like_GH"/>
</dbReference>
<dbReference type="GO" id="GO:0004573">
    <property type="term" value="F:Glc3Man9GlcNAc2 oligosaccharide glucosidase activity"/>
    <property type="evidence" value="ECO:0007669"/>
    <property type="project" value="InterPro"/>
</dbReference>
<dbReference type="PANTHER" id="PTHR10412:SF11">
    <property type="entry name" value="MANNOSYL-OLIGOSACCHARIDE GLUCOSIDASE"/>
    <property type="match status" value="1"/>
</dbReference>
<dbReference type="Gene3D" id="1.50.10.10">
    <property type="match status" value="1"/>
</dbReference>
<dbReference type="InterPro" id="IPR012341">
    <property type="entry name" value="6hp_glycosidase-like_sf"/>
</dbReference>
<dbReference type="RefSeq" id="WP_088570834.1">
    <property type="nucleotide sequence ID" value="NZ_FYEK01000022.1"/>
</dbReference>
<dbReference type="Proteomes" id="UP000197025">
    <property type="component" value="Unassembled WGS sequence"/>
</dbReference>
<comment type="similarity">
    <text evidence="1">Belongs to the glycosyl hydrolase 63 family.</text>
</comment>
<name>A0A212QSS2_9CHLR</name>
<dbReference type="EMBL" id="FYEK01000022">
    <property type="protein sequence ID" value="SNB62680.1"/>
    <property type="molecule type" value="Genomic_DNA"/>
</dbReference>
<dbReference type="InParanoid" id="A0A212QSS2"/>
<evidence type="ECO:0000259" key="4">
    <source>
        <dbReference type="Pfam" id="PF22422"/>
    </source>
</evidence>
<feature type="domain" description="Mannosylglycerate hydrolase MGH1-like glycoside hydrolase" evidence="4">
    <location>
        <begin position="264"/>
        <end position="580"/>
    </location>
</feature>
<dbReference type="GO" id="GO:0006487">
    <property type="term" value="P:protein N-linked glycosylation"/>
    <property type="evidence" value="ECO:0007669"/>
    <property type="project" value="TreeGrafter"/>
</dbReference>
<protein>
    <submittedName>
        <fullName evidence="5">Glycogen debranching enzyme</fullName>
    </submittedName>
</protein>
<evidence type="ECO:0000313" key="6">
    <source>
        <dbReference type="Proteomes" id="UP000197025"/>
    </source>
</evidence>
<dbReference type="OrthoDB" id="9798687at2"/>
<dbReference type="InterPro" id="IPR004888">
    <property type="entry name" value="Glycoside_hydrolase_63"/>
</dbReference>
<dbReference type="Pfam" id="PF22422">
    <property type="entry name" value="MGH1-like_GH"/>
    <property type="match status" value="1"/>
</dbReference>
<evidence type="ECO:0000256" key="2">
    <source>
        <dbReference type="ARBA" id="ARBA00022801"/>
    </source>
</evidence>
<reference evidence="6" key="1">
    <citation type="submission" date="2017-06" db="EMBL/GenBank/DDBJ databases">
        <authorList>
            <person name="Varghese N."/>
            <person name="Submissions S."/>
        </authorList>
    </citation>
    <scope>NUCLEOTIDE SEQUENCE [LARGE SCALE GENOMIC DNA]</scope>
    <source>
        <strain evidence="6">JAD2</strain>
    </source>
</reference>
<gene>
    <name evidence="5" type="ORF">SAMN02746019_00005670</name>
</gene>
<dbReference type="GO" id="GO:0009311">
    <property type="term" value="P:oligosaccharide metabolic process"/>
    <property type="evidence" value="ECO:0007669"/>
    <property type="project" value="InterPro"/>
</dbReference>
<accession>A0A212QSS2</accession>
<dbReference type="SUPFAM" id="SSF48208">
    <property type="entry name" value="Six-hairpin glycosidases"/>
    <property type="match status" value="1"/>
</dbReference>
<evidence type="ECO:0000313" key="5">
    <source>
        <dbReference type="EMBL" id="SNB62680.1"/>
    </source>
</evidence>
<keyword evidence="2" id="KW-0378">Hydrolase</keyword>
<dbReference type="AlphaFoldDB" id="A0A212QSS2"/>
<keyword evidence="6" id="KW-1185">Reference proteome</keyword>
<evidence type="ECO:0000256" key="3">
    <source>
        <dbReference type="ARBA" id="ARBA00023295"/>
    </source>
</evidence>
<keyword evidence="3" id="KW-0326">Glycosidase</keyword>
<dbReference type="PANTHER" id="PTHR10412">
    <property type="entry name" value="MANNOSYL-OLIGOSACCHARIDE GLUCOSIDASE"/>
    <property type="match status" value="1"/>
</dbReference>